<gene>
    <name evidence="1" type="ORF">IPP58_05955</name>
</gene>
<proteinExistence type="predicted"/>
<organism evidence="1 2">
    <name type="scientific">Candidatus Geothrix skivensis</name>
    <dbReference type="NCBI Taxonomy" id="2954439"/>
    <lineage>
        <taxon>Bacteria</taxon>
        <taxon>Pseudomonadati</taxon>
        <taxon>Acidobacteriota</taxon>
        <taxon>Holophagae</taxon>
        <taxon>Holophagales</taxon>
        <taxon>Holophagaceae</taxon>
        <taxon>Geothrix</taxon>
    </lineage>
</organism>
<reference evidence="1" key="1">
    <citation type="submission" date="2020-10" db="EMBL/GenBank/DDBJ databases">
        <title>Connecting structure to function with the recovery of over 1000 high-quality activated sludge metagenome-assembled genomes encoding full-length rRNA genes using long-read sequencing.</title>
        <authorList>
            <person name="Singleton C.M."/>
            <person name="Petriglieri F."/>
            <person name="Kristensen J.M."/>
            <person name="Kirkegaard R.H."/>
            <person name="Michaelsen T.Y."/>
            <person name="Andersen M.H."/>
            <person name="Karst S.M."/>
            <person name="Dueholm M.S."/>
            <person name="Nielsen P.H."/>
            <person name="Albertsen M."/>
        </authorList>
    </citation>
    <scope>NUCLEOTIDE SEQUENCE</scope>
    <source>
        <strain evidence="1">Skiv_18-Q3-R9-52_MAXAC.067</strain>
    </source>
</reference>
<sequence length="168" mass="18354">MSPASTPLEAFTTHIGTLTWDDLVVGYDFGFLTSLEIQISASGEGPAVQRLRALEGSALKHFEAHLWAACVEATGKTPRPGAIRWSQAQDRWRDALLKEALATETTSAQLARRVERLYEQVGCPEDMLIMLRPSQAWSGTPATVDPTAVADFLNGTRRGSTLRKKPTS</sequence>
<protein>
    <submittedName>
        <fullName evidence="1">Uncharacterized protein</fullName>
    </submittedName>
</protein>
<comment type="caution">
    <text evidence="1">The sequence shown here is derived from an EMBL/GenBank/DDBJ whole genome shotgun (WGS) entry which is preliminary data.</text>
</comment>
<name>A0A9D7SEP4_9BACT</name>
<evidence type="ECO:0000313" key="2">
    <source>
        <dbReference type="Proteomes" id="UP000886657"/>
    </source>
</evidence>
<evidence type="ECO:0000313" key="1">
    <source>
        <dbReference type="EMBL" id="MBK9796030.1"/>
    </source>
</evidence>
<dbReference type="EMBL" id="JADKIO010000005">
    <property type="protein sequence ID" value="MBK9796030.1"/>
    <property type="molecule type" value="Genomic_DNA"/>
</dbReference>
<dbReference type="AlphaFoldDB" id="A0A9D7SEP4"/>
<accession>A0A9D7SEP4</accession>
<dbReference type="Proteomes" id="UP000886657">
    <property type="component" value="Unassembled WGS sequence"/>
</dbReference>